<protein>
    <submittedName>
        <fullName evidence="2">DUF4381 domain-containing protein</fullName>
    </submittedName>
</protein>
<evidence type="ECO:0000313" key="2">
    <source>
        <dbReference type="EMBL" id="RUO59400.1"/>
    </source>
</evidence>
<feature type="transmembrane region" description="Helical" evidence="1">
    <location>
        <begin position="27"/>
        <end position="47"/>
    </location>
</feature>
<accession>A0A432YEL9</accession>
<organism evidence="2 3">
    <name type="scientific">Pseudidiomarina insulisalsae</name>
    <dbReference type="NCBI Taxonomy" id="575789"/>
    <lineage>
        <taxon>Bacteria</taxon>
        <taxon>Pseudomonadati</taxon>
        <taxon>Pseudomonadota</taxon>
        <taxon>Gammaproteobacteria</taxon>
        <taxon>Alteromonadales</taxon>
        <taxon>Idiomarinaceae</taxon>
        <taxon>Pseudidiomarina</taxon>
    </lineage>
</organism>
<keyword evidence="1" id="KW-0472">Membrane</keyword>
<evidence type="ECO:0000313" key="3">
    <source>
        <dbReference type="Proteomes" id="UP000288259"/>
    </source>
</evidence>
<dbReference type="RefSeq" id="WP_126754784.1">
    <property type="nucleotide sequence ID" value="NZ_PIPY01000008.1"/>
</dbReference>
<reference evidence="3" key="1">
    <citation type="journal article" date="2018" name="Front. Microbiol.">
        <title>Genome-Based Analysis Reveals the Taxonomy and Diversity of the Family Idiomarinaceae.</title>
        <authorList>
            <person name="Liu Y."/>
            <person name="Lai Q."/>
            <person name="Shao Z."/>
        </authorList>
    </citation>
    <scope>NUCLEOTIDE SEQUENCE [LARGE SCALE GENOMIC DNA]</scope>
    <source>
        <strain evidence="3">CVS-6</strain>
    </source>
</reference>
<dbReference type="Pfam" id="PF14316">
    <property type="entry name" value="DUF4381"/>
    <property type="match status" value="1"/>
</dbReference>
<comment type="caution">
    <text evidence="2">The sequence shown here is derived from an EMBL/GenBank/DDBJ whole genome shotgun (WGS) entry which is preliminary data.</text>
</comment>
<dbReference type="Proteomes" id="UP000288259">
    <property type="component" value="Unassembled WGS sequence"/>
</dbReference>
<dbReference type="AlphaFoldDB" id="A0A432YEL9"/>
<keyword evidence="1" id="KW-0812">Transmembrane</keyword>
<dbReference type="InterPro" id="IPR025489">
    <property type="entry name" value="DUF4381"/>
</dbReference>
<dbReference type="EMBL" id="PIPY01000008">
    <property type="protein sequence ID" value="RUO59400.1"/>
    <property type="molecule type" value="Genomic_DNA"/>
</dbReference>
<keyword evidence="1" id="KW-1133">Transmembrane helix</keyword>
<evidence type="ECO:0000256" key="1">
    <source>
        <dbReference type="SAM" id="Phobius"/>
    </source>
</evidence>
<name>A0A432YEL9_9GAMM</name>
<gene>
    <name evidence="2" type="ORF">CWI71_08195</name>
</gene>
<sequence>MIDTPALQEMQQIIAPPAAHWWPLAPGWYLLGALVLAILLGCGYGLVASYRRRRMRRAALRQLHPGMSINAINLLLKQTALAYFPAHQVAGLSGNRWRDFLLAQLNERQAANYYDLLVEAEHAAFQPERQRAPALQQQYYDFARHWLKQALPPAKKQRHGGDHD</sequence>
<keyword evidence="3" id="KW-1185">Reference proteome</keyword>
<proteinExistence type="predicted"/>
<dbReference type="OrthoDB" id="283083at2"/>